<dbReference type="AlphaFoldDB" id="A0A371D8H5"/>
<keyword evidence="2" id="KW-1185">Reference proteome</keyword>
<protein>
    <submittedName>
        <fullName evidence="1">Uncharacterized protein</fullName>
    </submittedName>
</protein>
<proteinExistence type="predicted"/>
<evidence type="ECO:0000313" key="2">
    <source>
        <dbReference type="Proteomes" id="UP000256964"/>
    </source>
</evidence>
<gene>
    <name evidence="1" type="ORF">OH76DRAFT_1520146</name>
</gene>
<accession>A0A371D8H5</accession>
<organism evidence="1 2">
    <name type="scientific">Lentinus brumalis</name>
    <dbReference type="NCBI Taxonomy" id="2498619"/>
    <lineage>
        <taxon>Eukaryota</taxon>
        <taxon>Fungi</taxon>
        <taxon>Dikarya</taxon>
        <taxon>Basidiomycota</taxon>
        <taxon>Agaricomycotina</taxon>
        <taxon>Agaricomycetes</taxon>
        <taxon>Polyporales</taxon>
        <taxon>Polyporaceae</taxon>
        <taxon>Lentinus</taxon>
    </lineage>
</organism>
<sequence length="165" mass="18002">MFGVPVASLQADTWGHGEKNRALVGRVTDGGSAPICQPVQEDETLQVQSTCNGQKYSHLSKCEELNAVQPAEAPERRQETILAAIAFESNDSGSIERRARQMTSAHAVKRHCTTSFVAALCRAIGLDIATTMQSFGKSQKHEVPYSYLTCLRSSAKTRDPHALAW</sequence>
<evidence type="ECO:0000313" key="1">
    <source>
        <dbReference type="EMBL" id="RDX48834.1"/>
    </source>
</evidence>
<dbReference type="Proteomes" id="UP000256964">
    <property type="component" value="Unassembled WGS sequence"/>
</dbReference>
<reference evidence="1 2" key="1">
    <citation type="journal article" date="2018" name="Biotechnol. Biofuels">
        <title>Integrative visual omics of the white-rot fungus Polyporus brumalis exposes the biotechnological potential of its oxidative enzymes for delignifying raw plant biomass.</title>
        <authorList>
            <person name="Miyauchi S."/>
            <person name="Rancon A."/>
            <person name="Drula E."/>
            <person name="Hage H."/>
            <person name="Chaduli D."/>
            <person name="Favel A."/>
            <person name="Grisel S."/>
            <person name="Henrissat B."/>
            <person name="Herpoel-Gimbert I."/>
            <person name="Ruiz-Duenas F.J."/>
            <person name="Chevret D."/>
            <person name="Hainaut M."/>
            <person name="Lin J."/>
            <person name="Wang M."/>
            <person name="Pangilinan J."/>
            <person name="Lipzen A."/>
            <person name="Lesage-Meessen L."/>
            <person name="Navarro D."/>
            <person name="Riley R."/>
            <person name="Grigoriev I.V."/>
            <person name="Zhou S."/>
            <person name="Raouche S."/>
            <person name="Rosso M.N."/>
        </authorList>
    </citation>
    <scope>NUCLEOTIDE SEQUENCE [LARGE SCALE GENOMIC DNA]</scope>
    <source>
        <strain evidence="1 2">BRFM 1820</strain>
    </source>
</reference>
<name>A0A371D8H5_9APHY</name>
<dbReference type="EMBL" id="KZ857409">
    <property type="protein sequence ID" value="RDX48834.1"/>
    <property type="molecule type" value="Genomic_DNA"/>
</dbReference>